<dbReference type="SUPFAM" id="SSF46785">
    <property type="entry name" value="Winged helix' DNA-binding domain"/>
    <property type="match status" value="1"/>
</dbReference>
<dbReference type="GO" id="GO:0016746">
    <property type="term" value="F:acyltransferase activity"/>
    <property type="evidence" value="ECO:0007669"/>
    <property type="project" value="UniProtKB-KW"/>
</dbReference>
<dbReference type="Gene3D" id="3.40.630.30">
    <property type="match status" value="1"/>
</dbReference>
<dbReference type="PROSITE" id="PS51186">
    <property type="entry name" value="GNAT"/>
    <property type="match status" value="1"/>
</dbReference>
<keyword evidence="5" id="KW-1185">Reference proteome</keyword>
<evidence type="ECO:0000313" key="5">
    <source>
        <dbReference type="Proteomes" id="UP001597417"/>
    </source>
</evidence>
<dbReference type="Pfam" id="PF00583">
    <property type="entry name" value="Acetyltransf_1"/>
    <property type="match status" value="1"/>
</dbReference>
<dbReference type="RefSeq" id="WP_378265905.1">
    <property type="nucleotide sequence ID" value="NZ_JBHUKR010000007.1"/>
</dbReference>
<dbReference type="InterPro" id="IPR016181">
    <property type="entry name" value="Acyl_CoA_acyltransferase"/>
</dbReference>
<evidence type="ECO:0000313" key="4">
    <source>
        <dbReference type="EMBL" id="MFD2417927.1"/>
    </source>
</evidence>
<dbReference type="InterPro" id="IPR050769">
    <property type="entry name" value="NAT_camello-type"/>
</dbReference>
<comment type="caution">
    <text evidence="4">The sequence shown here is derived from an EMBL/GenBank/DDBJ whole genome shotgun (WGS) entry which is preliminary data.</text>
</comment>
<evidence type="ECO:0000259" key="2">
    <source>
        <dbReference type="PROSITE" id="PS50995"/>
    </source>
</evidence>
<accession>A0ABW5FU34</accession>
<dbReference type="EMBL" id="JBHUKR010000007">
    <property type="protein sequence ID" value="MFD2417927.1"/>
    <property type="molecule type" value="Genomic_DNA"/>
</dbReference>
<dbReference type="InterPro" id="IPR036390">
    <property type="entry name" value="WH_DNA-bd_sf"/>
</dbReference>
<dbReference type="PRINTS" id="PR00598">
    <property type="entry name" value="HTHMARR"/>
</dbReference>
<dbReference type="SMART" id="SM00347">
    <property type="entry name" value="HTH_MARR"/>
    <property type="match status" value="1"/>
</dbReference>
<evidence type="ECO:0000259" key="3">
    <source>
        <dbReference type="PROSITE" id="PS51186"/>
    </source>
</evidence>
<protein>
    <submittedName>
        <fullName evidence="4">GNAT family N-acetyltransferase</fullName>
        <ecNumber evidence="4">2.3.1.-</ecNumber>
    </submittedName>
</protein>
<dbReference type="Pfam" id="PF12802">
    <property type="entry name" value="MarR_2"/>
    <property type="match status" value="1"/>
</dbReference>
<dbReference type="InterPro" id="IPR036388">
    <property type="entry name" value="WH-like_DNA-bd_sf"/>
</dbReference>
<dbReference type="CDD" id="cd04301">
    <property type="entry name" value="NAT_SF"/>
    <property type="match status" value="1"/>
</dbReference>
<dbReference type="InterPro" id="IPR000835">
    <property type="entry name" value="HTH_MarR-typ"/>
</dbReference>
<dbReference type="EC" id="2.3.1.-" evidence="4"/>
<dbReference type="Proteomes" id="UP001597417">
    <property type="component" value="Unassembled WGS sequence"/>
</dbReference>
<gene>
    <name evidence="4" type="ORF">ACFSXZ_16500</name>
</gene>
<keyword evidence="4" id="KW-0012">Acyltransferase</keyword>
<feature type="domain" description="HTH marR-type" evidence="2">
    <location>
        <begin position="1"/>
        <end position="143"/>
    </location>
</feature>
<dbReference type="SUPFAM" id="SSF55729">
    <property type="entry name" value="Acyl-CoA N-acyltransferases (Nat)"/>
    <property type="match status" value="1"/>
</dbReference>
<dbReference type="PANTHER" id="PTHR13947:SF37">
    <property type="entry name" value="LD18367P"/>
    <property type="match status" value="1"/>
</dbReference>
<feature type="domain" description="N-acetyltransferase" evidence="3">
    <location>
        <begin position="154"/>
        <end position="311"/>
    </location>
</feature>
<dbReference type="Gene3D" id="1.10.10.10">
    <property type="entry name" value="Winged helix-like DNA-binding domain superfamily/Winged helix DNA-binding domain"/>
    <property type="match status" value="1"/>
</dbReference>
<organism evidence="4 5">
    <name type="scientific">Amycolatopsis pigmentata</name>
    <dbReference type="NCBI Taxonomy" id="450801"/>
    <lineage>
        <taxon>Bacteria</taxon>
        <taxon>Bacillati</taxon>
        <taxon>Actinomycetota</taxon>
        <taxon>Actinomycetes</taxon>
        <taxon>Pseudonocardiales</taxon>
        <taxon>Pseudonocardiaceae</taxon>
        <taxon>Amycolatopsis</taxon>
    </lineage>
</organism>
<keyword evidence="1 4" id="KW-0808">Transferase</keyword>
<name>A0ABW5FU34_9PSEU</name>
<sequence>MNQGLLERVAEVRAFNRLYTRVIGVLGEGHLGSPYSLSEARVLYELAHETRDETVEVTELRKRLDLDAGYASRLLAKLAERGLVTRQRSAEDARRQVIRLTEAGRAEQRVLEERTVTQIATLLEPLDEDEQRRLLNSMRTISRLVDGRGPDGTLVLRPPRPGDLGWVVQRHADIYAREYGWGTSFEALVARIVADYAEEHDPAREAAWIAELDGERVGCVLCVRGSDDTTAKLRLLLVEPTARGHGIGRRLVAECLEFARTHGYTAMELWTHDVLTAARNIYRRAGFELVESKPHHDFGEEEVGEIWHREL</sequence>
<dbReference type="PANTHER" id="PTHR13947">
    <property type="entry name" value="GNAT FAMILY N-ACETYLTRANSFERASE"/>
    <property type="match status" value="1"/>
</dbReference>
<dbReference type="PROSITE" id="PS50995">
    <property type="entry name" value="HTH_MARR_2"/>
    <property type="match status" value="1"/>
</dbReference>
<dbReference type="InterPro" id="IPR000182">
    <property type="entry name" value="GNAT_dom"/>
</dbReference>
<evidence type="ECO:0000256" key="1">
    <source>
        <dbReference type="ARBA" id="ARBA00022679"/>
    </source>
</evidence>
<proteinExistence type="predicted"/>
<reference evidence="5" key="1">
    <citation type="journal article" date="2019" name="Int. J. Syst. Evol. Microbiol.">
        <title>The Global Catalogue of Microorganisms (GCM) 10K type strain sequencing project: providing services to taxonomists for standard genome sequencing and annotation.</title>
        <authorList>
            <consortium name="The Broad Institute Genomics Platform"/>
            <consortium name="The Broad Institute Genome Sequencing Center for Infectious Disease"/>
            <person name="Wu L."/>
            <person name="Ma J."/>
        </authorList>
    </citation>
    <scope>NUCLEOTIDE SEQUENCE [LARGE SCALE GENOMIC DNA]</scope>
    <source>
        <strain evidence="5">CGMCC 4.7645</strain>
    </source>
</reference>